<comment type="caution">
    <text evidence="1">The sequence shown here is derived from an EMBL/GenBank/DDBJ whole genome shotgun (WGS) entry which is preliminary data.</text>
</comment>
<protein>
    <submittedName>
        <fullName evidence="1">Uncharacterized protein</fullName>
    </submittedName>
</protein>
<sequence length="119" mass="13401">MLNQDIYSFIAESSEGVSVKEINAKFKEHSQGTISGLLNGMVNEQRIERPKRGFYKVTDQASLSKKGSPLEALLINARKLKTTLNYRNDKLSVEQLEDLVTGRRLLDDFIASLENEIKG</sequence>
<evidence type="ECO:0000313" key="1">
    <source>
        <dbReference type="EMBL" id="RXV70707.1"/>
    </source>
</evidence>
<accession>A0A4Q2AMN2</accession>
<name>A0A4Q2AMN2_9LACO</name>
<dbReference type="AlphaFoldDB" id="A0A4Q2AMN2"/>
<evidence type="ECO:0000313" key="2">
    <source>
        <dbReference type="Proteomes" id="UP000289316"/>
    </source>
</evidence>
<dbReference type="OrthoDB" id="9803736at2"/>
<organism evidence="1 2">
    <name type="scientific">Ligilactobacillus murinus</name>
    <dbReference type="NCBI Taxonomy" id="1622"/>
    <lineage>
        <taxon>Bacteria</taxon>
        <taxon>Bacillati</taxon>
        <taxon>Bacillota</taxon>
        <taxon>Bacilli</taxon>
        <taxon>Lactobacillales</taxon>
        <taxon>Lactobacillaceae</taxon>
        <taxon>Ligilactobacillus</taxon>
    </lineage>
</organism>
<proteinExistence type="predicted"/>
<gene>
    <name evidence="1" type="ORF">D6C19_07715</name>
</gene>
<reference evidence="1 2" key="1">
    <citation type="submission" date="2018-09" db="EMBL/GenBank/DDBJ databases">
        <title>Murine metabolic-syndrome-specific gut microbial biobank.</title>
        <authorList>
            <person name="Liu C."/>
        </authorList>
    </citation>
    <scope>NUCLEOTIDE SEQUENCE [LARGE SCALE GENOMIC DNA]</scope>
    <source>
        <strain evidence="1 2">C-30</strain>
    </source>
</reference>
<dbReference type="Proteomes" id="UP000289316">
    <property type="component" value="Unassembled WGS sequence"/>
</dbReference>
<dbReference type="EMBL" id="QZFR01000055">
    <property type="protein sequence ID" value="RXV70707.1"/>
    <property type="molecule type" value="Genomic_DNA"/>
</dbReference>
<dbReference type="RefSeq" id="WP_129303305.1">
    <property type="nucleotide sequence ID" value="NZ_CAYEUZ010000002.1"/>
</dbReference>